<name>A0A2N5MAV7_9BACI</name>
<keyword evidence="3" id="KW-1185">Reference proteome</keyword>
<comment type="caution">
    <text evidence="2">The sequence shown here is derived from an EMBL/GenBank/DDBJ whole genome shotgun (WGS) entry which is preliminary data.</text>
</comment>
<sequence length="160" mass="18779">MKWLMKKLSNLFHHEEEIIEVEEIVVDDSMEEEELHRKIEQAKAKVLEGGASKGRKKTSIPEPVIEEAVLKEHNEYKPIVPIIGEASRHSRDVDAKISYQYPKGQFRFPVISDKENQHKRKSVSREQERRRPKQTIKRNTMDKQEPEFQGGEQGPFFQQS</sequence>
<evidence type="ECO:0000313" key="3">
    <source>
        <dbReference type="Proteomes" id="UP000234748"/>
    </source>
</evidence>
<evidence type="ECO:0000313" key="2">
    <source>
        <dbReference type="EMBL" id="PLT31486.1"/>
    </source>
</evidence>
<dbReference type="Proteomes" id="UP000234748">
    <property type="component" value="Unassembled WGS sequence"/>
</dbReference>
<feature type="region of interest" description="Disordered" evidence="1">
    <location>
        <begin position="108"/>
        <end position="160"/>
    </location>
</feature>
<gene>
    <name evidence="2" type="ORF">CUU66_02220</name>
</gene>
<accession>A0A2N5MAV7</accession>
<organism evidence="2 3">
    <name type="scientific">Peribacillus deserti</name>
    <dbReference type="NCBI Taxonomy" id="673318"/>
    <lineage>
        <taxon>Bacteria</taxon>
        <taxon>Bacillati</taxon>
        <taxon>Bacillota</taxon>
        <taxon>Bacilli</taxon>
        <taxon>Bacillales</taxon>
        <taxon>Bacillaceae</taxon>
        <taxon>Peribacillus</taxon>
    </lineage>
</organism>
<evidence type="ECO:0000256" key="1">
    <source>
        <dbReference type="SAM" id="MobiDB-lite"/>
    </source>
</evidence>
<dbReference type="AlphaFoldDB" id="A0A2N5MAV7"/>
<proteinExistence type="predicted"/>
<dbReference type="EMBL" id="PGUY01000006">
    <property type="protein sequence ID" value="PLT31486.1"/>
    <property type="molecule type" value="Genomic_DNA"/>
</dbReference>
<feature type="compositionally biased region" description="Low complexity" evidence="1">
    <location>
        <begin position="147"/>
        <end position="160"/>
    </location>
</feature>
<reference evidence="2 3" key="1">
    <citation type="submission" date="2017-11" db="EMBL/GenBank/DDBJ databases">
        <title>Comparitive Functional Genomics of Dry Heat Resistant strains isolated from the Viking Spacecraft.</title>
        <authorList>
            <person name="Seuylemezian A."/>
            <person name="Cooper K."/>
            <person name="Vaishampayan P."/>
        </authorList>
    </citation>
    <scope>NUCLEOTIDE SEQUENCE [LARGE SCALE GENOMIC DNA]</scope>
    <source>
        <strain evidence="2 3">V1-29</strain>
    </source>
</reference>
<protein>
    <recommendedName>
        <fullName evidence="4">Cell division protein FtsK</fullName>
    </recommendedName>
</protein>
<evidence type="ECO:0008006" key="4">
    <source>
        <dbReference type="Google" id="ProtNLM"/>
    </source>
</evidence>